<keyword evidence="2" id="KW-0804">Transcription</keyword>
<dbReference type="Gene3D" id="1.10.10.1320">
    <property type="entry name" value="Anti-sigma factor, zinc-finger domain"/>
    <property type="match status" value="1"/>
</dbReference>
<dbReference type="Pfam" id="PF13490">
    <property type="entry name" value="zf-HC2"/>
    <property type="match status" value="1"/>
</dbReference>
<keyword evidence="3" id="KW-1133">Transmembrane helix</keyword>
<dbReference type="EMBL" id="RJSG01000002">
    <property type="protein sequence ID" value="RNL80152.1"/>
    <property type="molecule type" value="Genomic_DNA"/>
</dbReference>
<reference evidence="5 6" key="1">
    <citation type="submission" date="2018-11" db="EMBL/GenBank/DDBJ databases">
        <authorList>
            <person name="Li F."/>
        </authorList>
    </citation>
    <scope>NUCLEOTIDE SEQUENCE [LARGE SCALE GENOMIC DNA]</scope>
    <source>
        <strain evidence="5 6">KIS18-7</strain>
    </source>
</reference>
<dbReference type="Proteomes" id="UP000277094">
    <property type="component" value="Unassembled WGS sequence"/>
</dbReference>
<dbReference type="RefSeq" id="WP_123234654.1">
    <property type="nucleotide sequence ID" value="NZ_RJSG01000002.1"/>
</dbReference>
<feature type="transmembrane region" description="Helical" evidence="3">
    <location>
        <begin position="87"/>
        <end position="108"/>
    </location>
</feature>
<dbReference type="AlphaFoldDB" id="A0A3N0DX10"/>
<evidence type="ECO:0000313" key="5">
    <source>
        <dbReference type="EMBL" id="RNL80152.1"/>
    </source>
</evidence>
<dbReference type="InterPro" id="IPR027383">
    <property type="entry name" value="Znf_put"/>
</dbReference>
<keyword evidence="3" id="KW-0472">Membrane</keyword>
<evidence type="ECO:0000256" key="2">
    <source>
        <dbReference type="ARBA" id="ARBA00023163"/>
    </source>
</evidence>
<evidence type="ECO:0000256" key="1">
    <source>
        <dbReference type="ARBA" id="ARBA00023015"/>
    </source>
</evidence>
<proteinExistence type="predicted"/>
<accession>A0A3N0DX10</accession>
<comment type="caution">
    <text evidence="5">The sequence shown here is derived from an EMBL/GenBank/DDBJ whole genome shotgun (WGS) entry which is preliminary data.</text>
</comment>
<dbReference type="InterPro" id="IPR041916">
    <property type="entry name" value="Anti_sigma_zinc_sf"/>
</dbReference>
<protein>
    <submittedName>
        <fullName evidence="5">Anti-sigma factor</fullName>
    </submittedName>
</protein>
<name>A0A3N0DX10_9ACTN</name>
<evidence type="ECO:0000256" key="3">
    <source>
        <dbReference type="SAM" id="Phobius"/>
    </source>
</evidence>
<keyword evidence="1" id="KW-0805">Transcription regulation</keyword>
<evidence type="ECO:0000313" key="6">
    <source>
        <dbReference type="Proteomes" id="UP000277094"/>
    </source>
</evidence>
<gene>
    <name evidence="5" type="ORF">EFL95_14705</name>
</gene>
<feature type="domain" description="Putative zinc-finger" evidence="4">
    <location>
        <begin position="10"/>
        <end position="35"/>
    </location>
</feature>
<dbReference type="OrthoDB" id="5242431at2"/>
<keyword evidence="6" id="KW-1185">Reference proteome</keyword>
<keyword evidence="3" id="KW-0812">Transmembrane</keyword>
<sequence>MSCGFEHDDGAYVLGALSPEDRAAFERHLEDCDSCTRSVRELAGLPGLLARVPVETLDADHQPEPVPATLLPGLLFRVRRARRRRTWATVGLVAAAATAAGVVAGVTVDHSSNDTGSSVVATSQAQRFTPVGTVPISGWVSLTRVGWGTRLNLTCSYASADAYGATRPVSYSMFVTRTDGTTEQVASWKAQPGKTLKIEAATAAAPGDIASVSVRTAGGRAVLRLVND</sequence>
<organism evidence="5 6">
    <name type="scientific">Nocardioides marmorisolisilvae</name>
    <dbReference type="NCBI Taxonomy" id="1542737"/>
    <lineage>
        <taxon>Bacteria</taxon>
        <taxon>Bacillati</taxon>
        <taxon>Actinomycetota</taxon>
        <taxon>Actinomycetes</taxon>
        <taxon>Propionibacteriales</taxon>
        <taxon>Nocardioidaceae</taxon>
        <taxon>Nocardioides</taxon>
    </lineage>
</organism>
<evidence type="ECO:0000259" key="4">
    <source>
        <dbReference type="Pfam" id="PF13490"/>
    </source>
</evidence>